<comment type="subcellular location">
    <subcellularLocation>
        <location evidence="2">Cell membrane</location>
        <topology evidence="2">Multi-pass membrane protein</topology>
    </subcellularLocation>
</comment>
<evidence type="ECO:0000313" key="25">
    <source>
        <dbReference type="EMBL" id="VVM04839.1"/>
    </source>
</evidence>
<keyword evidence="10 25" id="KW-0808">Transferase</keyword>
<feature type="transmembrane region" description="Helical" evidence="24">
    <location>
        <begin position="94"/>
        <end position="110"/>
    </location>
</feature>
<evidence type="ECO:0000256" key="15">
    <source>
        <dbReference type="ARBA" id="ARBA00023136"/>
    </source>
</evidence>
<dbReference type="RefSeq" id="WP_142659211.1">
    <property type="nucleotide sequence ID" value="NZ_CABFVA020000012.1"/>
</dbReference>
<dbReference type="EC" id="2.7.7.41" evidence="6"/>
<dbReference type="Pfam" id="PF01148">
    <property type="entry name" value="CTP_transf_1"/>
    <property type="match status" value="1"/>
</dbReference>
<dbReference type="PANTHER" id="PTHR46382:SF1">
    <property type="entry name" value="PHOSPHATIDATE CYTIDYLYLTRANSFERASE"/>
    <property type="match status" value="1"/>
</dbReference>
<evidence type="ECO:0000256" key="13">
    <source>
        <dbReference type="ARBA" id="ARBA00022989"/>
    </source>
</evidence>
<dbReference type="GO" id="GO:0004605">
    <property type="term" value="F:phosphatidate cytidylyltransferase activity"/>
    <property type="evidence" value="ECO:0007669"/>
    <property type="project" value="UniProtKB-EC"/>
</dbReference>
<sequence length="297" mass="31932">MSKGPSWLARGGSSVALWGFALSVVLIGWRTGEILAVAVFAAAAQWEFYLLQERKGAVVFKGLGIASGLMVYAILWFCWVAYPRAAHMDRLWEEALFVLTAVVLLLRVVLGSRGTLLPMETAGLTLLGVIYIPFLLSFLCRIAIEPNNYSDPRIAALFVMLVTKLGDTGAFVAGSLLGRHRLLPRISPNKTWEGFAGGLLATLLASLVIVFLGRDGPLRLHLLDAVLLGLGLGSLGVWGDLAKSAAKRDAHVKDSGHWIPGIGGALDLVDSLLFTAPAFYFYGLARFGGAAISWIPR</sequence>
<name>A0A5E6M6C1_9BACT</name>
<evidence type="ECO:0000256" key="6">
    <source>
        <dbReference type="ARBA" id="ARBA00012487"/>
    </source>
</evidence>
<evidence type="ECO:0000256" key="22">
    <source>
        <dbReference type="ARBA" id="ARBA00032743"/>
    </source>
</evidence>
<keyword evidence="15 24" id="KW-0472">Membrane</keyword>
<keyword evidence="12 25" id="KW-0548">Nucleotidyltransferase</keyword>
<evidence type="ECO:0000313" key="26">
    <source>
        <dbReference type="Proteomes" id="UP000334923"/>
    </source>
</evidence>
<evidence type="ECO:0000256" key="2">
    <source>
        <dbReference type="ARBA" id="ARBA00004651"/>
    </source>
</evidence>
<evidence type="ECO:0000256" key="12">
    <source>
        <dbReference type="ARBA" id="ARBA00022695"/>
    </source>
</evidence>
<dbReference type="AlphaFoldDB" id="A0A5E6M6C1"/>
<evidence type="ECO:0000256" key="17">
    <source>
        <dbReference type="ARBA" id="ARBA00023264"/>
    </source>
</evidence>
<keyword evidence="14" id="KW-0443">Lipid metabolism</keyword>
<evidence type="ECO:0000256" key="16">
    <source>
        <dbReference type="ARBA" id="ARBA00023209"/>
    </source>
</evidence>
<keyword evidence="13 24" id="KW-1133">Transmembrane helix</keyword>
<keyword evidence="11 24" id="KW-0812">Transmembrane</keyword>
<protein>
    <recommendedName>
        <fullName evidence="7">Phosphatidate cytidylyltransferase</fullName>
        <ecNumber evidence="6">2.7.7.41</ecNumber>
    </recommendedName>
    <alternativeName>
        <fullName evidence="20">CDP-DAG synthase</fullName>
    </alternativeName>
    <alternativeName>
        <fullName evidence="22">CDP-DG synthase</fullName>
    </alternativeName>
    <alternativeName>
        <fullName evidence="18">CDP-diacylglycerol synthase</fullName>
    </alternativeName>
    <alternativeName>
        <fullName evidence="21">CDP-diglyceride pyrophosphorylase</fullName>
    </alternativeName>
    <alternativeName>
        <fullName evidence="23">CDP-diglyceride synthase</fullName>
    </alternativeName>
    <alternativeName>
        <fullName evidence="19">CTP:phosphatidate cytidylyltransferase</fullName>
    </alternativeName>
</protein>
<evidence type="ECO:0000256" key="4">
    <source>
        <dbReference type="ARBA" id="ARBA00005189"/>
    </source>
</evidence>
<keyword evidence="17" id="KW-1208">Phospholipid metabolism</keyword>
<evidence type="ECO:0000256" key="10">
    <source>
        <dbReference type="ARBA" id="ARBA00022679"/>
    </source>
</evidence>
<comment type="similarity">
    <text evidence="5">Belongs to the CDS family.</text>
</comment>
<feature type="transmembrane region" description="Helical" evidence="24">
    <location>
        <begin position="122"/>
        <end position="144"/>
    </location>
</feature>
<evidence type="ECO:0000256" key="21">
    <source>
        <dbReference type="ARBA" id="ARBA00032396"/>
    </source>
</evidence>
<evidence type="ECO:0000256" key="11">
    <source>
        <dbReference type="ARBA" id="ARBA00022692"/>
    </source>
</evidence>
<evidence type="ECO:0000256" key="20">
    <source>
        <dbReference type="ARBA" id="ARBA00032253"/>
    </source>
</evidence>
<dbReference type="EMBL" id="CABFVA020000012">
    <property type="protein sequence ID" value="VVM04839.1"/>
    <property type="molecule type" value="Genomic_DNA"/>
</dbReference>
<feature type="transmembrane region" description="Helical" evidence="24">
    <location>
        <begin position="63"/>
        <end position="82"/>
    </location>
</feature>
<evidence type="ECO:0000256" key="8">
    <source>
        <dbReference type="ARBA" id="ARBA00022475"/>
    </source>
</evidence>
<evidence type="ECO:0000256" key="1">
    <source>
        <dbReference type="ARBA" id="ARBA00001698"/>
    </source>
</evidence>
<organism evidence="25 26">
    <name type="scientific">Methylacidimicrobium tartarophylax</name>
    <dbReference type="NCBI Taxonomy" id="1041768"/>
    <lineage>
        <taxon>Bacteria</taxon>
        <taxon>Pseudomonadati</taxon>
        <taxon>Verrucomicrobiota</taxon>
        <taxon>Methylacidimicrobium</taxon>
    </lineage>
</organism>
<dbReference type="PANTHER" id="PTHR46382">
    <property type="entry name" value="PHOSPHATIDATE CYTIDYLYLTRANSFERASE"/>
    <property type="match status" value="1"/>
</dbReference>
<keyword evidence="26" id="KW-1185">Reference proteome</keyword>
<feature type="transmembrane region" description="Helical" evidence="24">
    <location>
        <begin position="156"/>
        <end position="179"/>
    </location>
</feature>
<reference evidence="25 26" key="1">
    <citation type="submission" date="2019-09" db="EMBL/GenBank/DDBJ databases">
        <authorList>
            <person name="Cremers G."/>
        </authorList>
    </citation>
    <scope>NUCLEOTIDE SEQUENCE [LARGE SCALE GENOMIC DNA]</scope>
    <source>
        <strain evidence="25">4A</strain>
    </source>
</reference>
<dbReference type="Proteomes" id="UP000334923">
    <property type="component" value="Unassembled WGS sequence"/>
</dbReference>
<proteinExistence type="inferred from homology"/>
<evidence type="ECO:0000256" key="3">
    <source>
        <dbReference type="ARBA" id="ARBA00005119"/>
    </source>
</evidence>
<comment type="pathway">
    <text evidence="4">Lipid metabolism.</text>
</comment>
<dbReference type="GO" id="GO:0005886">
    <property type="term" value="C:plasma membrane"/>
    <property type="evidence" value="ECO:0007669"/>
    <property type="project" value="UniProtKB-SubCell"/>
</dbReference>
<evidence type="ECO:0000256" key="14">
    <source>
        <dbReference type="ARBA" id="ARBA00023098"/>
    </source>
</evidence>
<accession>A0A5E6M6C1</accession>
<feature type="transmembrane region" description="Helical" evidence="24">
    <location>
        <begin position="7"/>
        <end position="28"/>
    </location>
</feature>
<evidence type="ECO:0000256" key="19">
    <source>
        <dbReference type="ARBA" id="ARBA00031825"/>
    </source>
</evidence>
<comment type="catalytic activity">
    <reaction evidence="1">
        <text>a 1,2-diacyl-sn-glycero-3-phosphate + CTP + H(+) = a CDP-1,2-diacyl-sn-glycerol + diphosphate</text>
        <dbReference type="Rhea" id="RHEA:16229"/>
        <dbReference type="ChEBI" id="CHEBI:15378"/>
        <dbReference type="ChEBI" id="CHEBI:33019"/>
        <dbReference type="ChEBI" id="CHEBI:37563"/>
        <dbReference type="ChEBI" id="CHEBI:58332"/>
        <dbReference type="ChEBI" id="CHEBI:58608"/>
        <dbReference type="EC" id="2.7.7.41"/>
    </reaction>
</comment>
<feature type="transmembrane region" description="Helical" evidence="24">
    <location>
        <begin position="191"/>
        <end position="212"/>
    </location>
</feature>
<dbReference type="OrthoDB" id="9799199at2"/>
<dbReference type="GO" id="GO:0016024">
    <property type="term" value="P:CDP-diacylglycerol biosynthetic process"/>
    <property type="evidence" value="ECO:0007669"/>
    <property type="project" value="TreeGrafter"/>
</dbReference>
<gene>
    <name evidence="25" type="primary">cdsA</name>
    <name evidence="25" type="ORF">MAMT_00343</name>
</gene>
<evidence type="ECO:0000256" key="23">
    <source>
        <dbReference type="ARBA" id="ARBA00033406"/>
    </source>
</evidence>
<keyword evidence="9" id="KW-0444">Lipid biosynthesis</keyword>
<evidence type="ECO:0000256" key="9">
    <source>
        <dbReference type="ARBA" id="ARBA00022516"/>
    </source>
</evidence>
<evidence type="ECO:0000256" key="7">
    <source>
        <dbReference type="ARBA" id="ARBA00019373"/>
    </source>
</evidence>
<keyword evidence="16" id="KW-0594">Phospholipid biosynthesis</keyword>
<keyword evidence="8" id="KW-1003">Cell membrane</keyword>
<comment type="pathway">
    <text evidence="3">Phospholipid metabolism; CDP-diacylglycerol biosynthesis; CDP-diacylglycerol from sn-glycerol 3-phosphate: step 3/3.</text>
</comment>
<evidence type="ECO:0000256" key="18">
    <source>
        <dbReference type="ARBA" id="ARBA00029893"/>
    </source>
</evidence>
<feature type="transmembrane region" description="Helical" evidence="24">
    <location>
        <begin position="34"/>
        <end position="51"/>
    </location>
</feature>
<evidence type="ECO:0000256" key="5">
    <source>
        <dbReference type="ARBA" id="ARBA00010185"/>
    </source>
</evidence>
<evidence type="ECO:0000256" key="24">
    <source>
        <dbReference type="SAM" id="Phobius"/>
    </source>
</evidence>